<dbReference type="OrthoDB" id="1926878at2759"/>
<dbReference type="SUPFAM" id="SSF52540">
    <property type="entry name" value="P-loop containing nucleoside triphosphate hydrolases"/>
    <property type="match status" value="1"/>
</dbReference>
<dbReference type="InterPro" id="IPR036388">
    <property type="entry name" value="WH-like_DNA-bd_sf"/>
</dbReference>
<feature type="region of interest" description="Disordered" evidence="8">
    <location>
        <begin position="37"/>
        <end position="70"/>
    </location>
</feature>
<keyword evidence="3 10" id="KW-0132">Cell division</keyword>
<dbReference type="Pfam" id="PF13401">
    <property type="entry name" value="AAA_22"/>
    <property type="match status" value="1"/>
</dbReference>
<dbReference type="GO" id="GO:0005634">
    <property type="term" value="C:nucleus"/>
    <property type="evidence" value="ECO:0007669"/>
    <property type="project" value="UniProtKB-SubCell"/>
</dbReference>
<keyword evidence="6" id="KW-0131">Cell cycle</keyword>
<comment type="similarity">
    <text evidence="2 7">Belongs to the CDC6/cdc18 family.</text>
</comment>
<sequence>MAAVQSTIPFRSRKLMHTRSKRSFDIKEDIANNSGYISKYNTRKRRQTKEDGDGRIESDQSPPKKINKETRNLADKVAVEVIATDKIEVQHKNFMGRETEIDFIKKFLSDHLKKEESGSIYISGQPGTGKTASLTFLLELPEFKKGYRQVYVNCVMAKSPGKIYERVCHELKLKTSGTSEKACLAAVEEYLRKKHKMTLLVLDEIDYLESRNQAILYNIFEWATWANSRIVLVGVANALDLTERALPRLRPAPTTLHFTPYTKEQILDIFVAKLAEEDKSKMFSPVALQLLAAKMAAISGDMRRALDIGRRVIDLARRNKFAETKSVEFMLTDSTVTVELKQVLEVLNELYGGTKNLNNGNGDEFPIQQKLILGSLMLMLTKGKNKDIVLGKLYDVYKRVASARNIVPLTMGDFLSACTLIEVRGAVRMCGRGAPRTRRVQLHWDETELTGALRDKTLLAAILHDVACLTS</sequence>
<evidence type="ECO:0000313" key="10">
    <source>
        <dbReference type="EMBL" id="GBP11851.1"/>
    </source>
</evidence>
<feature type="domain" description="Cdc6 C-terminal" evidence="9">
    <location>
        <begin position="373"/>
        <end position="453"/>
    </location>
</feature>
<dbReference type="GO" id="GO:0033314">
    <property type="term" value="P:mitotic DNA replication checkpoint signaling"/>
    <property type="evidence" value="ECO:0007669"/>
    <property type="project" value="TreeGrafter"/>
</dbReference>
<evidence type="ECO:0000313" key="11">
    <source>
        <dbReference type="Proteomes" id="UP000299102"/>
    </source>
</evidence>
<dbReference type="AlphaFoldDB" id="A0A4C1TEX6"/>
<dbReference type="Proteomes" id="UP000299102">
    <property type="component" value="Unassembled WGS sequence"/>
</dbReference>
<gene>
    <name evidence="10" type="primary">CDC6</name>
    <name evidence="10" type="ORF">EVAR_74494_1</name>
</gene>
<protein>
    <recommendedName>
        <fullName evidence="7">Cell division control protein</fullName>
    </recommendedName>
</protein>
<evidence type="ECO:0000256" key="6">
    <source>
        <dbReference type="ARBA" id="ARBA00023306"/>
    </source>
</evidence>
<dbReference type="InterPro" id="IPR016314">
    <property type="entry name" value="Cdc6/18"/>
</dbReference>
<dbReference type="Gene3D" id="1.10.8.60">
    <property type="match status" value="1"/>
</dbReference>
<keyword evidence="11" id="KW-1185">Reference proteome</keyword>
<evidence type="ECO:0000256" key="5">
    <source>
        <dbReference type="ARBA" id="ARBA00023242"/>
    </source>
</evidence>
<name>A0A4C1TEX6_EUMVA</name>
<dbReference type="Pfam" id="PF09079">
    <property type="entry name" value="WHD_Cdc6"/>
    <property type="match status" value="1"/>
</dbReference>
<accession>A0A4C1TEX6</accession>
<dbReference type="EMBL" id="BGZK01000048">
    <property type="protein sequence ID" value="GBP11851.1"/>
    <property type="molecule type" value="Genomic_DNA"/>
</dbReference>
<dbReference type="PANTHER" id="PTHR10763">
    <property type="entry name" value="CELL DIVISION CONTROL PROTEIN 6-RELATED"/>
    <property type="match status" value="1"/>
</dbReference>
<dbReference type="SMART" id="SM01074">
    <property type="entry name" value="Cdc6_C"/>
    <property type="match status" value="1"/>
</dbReference>
<dbReference type="Pfam" id="PF22606">
    <property type="entry name" value="Cdc6-ORC-like_ATPase_lid"/>
    <property type="match status" value="1"/>
</dbReference>
<keyword evidence="5 7" id="KW-0539">Nucleus</keyword>
<dbReference type="Gene3D" id="3.40.50.300">
    <property type="entry name" value="P-loop containing nucleotide triphosphate hydrolases"/>
    <property type="match status" value="1"/>
</dbReference>
<evidence type="ECO:0000256" key="7">
    <source>
        <dbReference type="PIRNR" id="PIRNR001767"/>
    </source>
</evidence>
<comment type="subcellular location">
    <subcellularLocation>
        <location evidence="1 7">Nucleus</location>
    </subcellularLocation>
</comment>
<comment type="caution">
    <text evidence="10">The sequence shown here is derived from an EMBL/GenBank/DDBJ whole genome shotgun (WGS) entry which is preliminary data.</text>
</comment>
<dbReference type="InterPro" id="IPR036390">
    <property type="entry name" value="WH_DNA-bd_sf"/>
</dbReference>
<evidence type="ECO:0000256" key="4">
    <source>
        <dbReference type="ARBA" id="ARBA00022705"/>
    </source>
</evidence>
<proteinExistence type="inferred from homology"/>
<dbReference type="GO" id="GO:0051301">
    <property type="term" value="P:cell division"/>
    <property type="evidence" value="ECO:0007669"/>
    <property type="project" value="UniProtKB-UniRule"/>
</dbReference>
<dbReference type="STRING" id="151549.A0A4C1TEX6"/>
<organism evidence="10 11">
    <name type="scientific">Eumeta variegata</name>
    <name type="common">Bagworm moth</name>
    <name type="synonym">Eumeta japonica</name>
    <dbReference type="NCBI Taxonomy" id="151549"/>
    <lineage>
        <taxon>Eukaryota</taxon>
        <taxon>Metazoa</taxon>
        <taxon>Ecdysozoa</taxon>
        <taxon>Arthropoda</taxon>
        <taxon>Hexapoda</taxon>
        <taxon>Insecta</taxon>
        <taxon>Pterygota</taxon>
        <taxon>Neoptera</taxon>
        <taxon>Endopterygota</taxon>
        <taxon>Lepidoptera</taxon>
        <taxon>Glossata</taxon>
        <taxon>Ditrysia</taxon>
        <taxon>Tineoidea</taxon>
        <taxon>Psychidae</taxon>
        <taxon>Oiketicinae</taxon>
        <taxon>Eumeta</taxon>
    </lineage>
</organism>
<dbReference type="SUPFAM" id="SSF46785">
    <property type="entry name" value="Winged helix' DNA-binding domain"/>
    <property type="match status" value="1"/>
</dbReference>
<dbReference type="InterPro" id="IPR049945">
    <property type="entry name" value="AAA_22"/>
</dbReference>
<evidence type="ECO:0000256" key="2">
    <source>
        <dbReference type="ARBA" id="ARBA00006184"/>
    </source>
</evidence>
<comment type="function">
    <text evidence="7">Involved in the initiation of DNA replication. Also participates in checkpoint controls that ensure DNA replication is completed before mitosis is initiated.</text>
</comment>
<feature type="compositionally biased region" description="Basic and acidic residues" evidence="8">
    <location>
        <begin position="48"/>
        <end position="58"/>
    </location>
</feature>
<dbReference type="InterPro" id="IPR050311">
    <property type="entry name" value="ORC1/CDC6"/>
</dbReference>
<evidence type="ECO:0000256" key="8">
    <source>
        <dbReference type="SAM" id="MobiDB-lite"/>
    </source>
</evidence>
<dbReference type="InterPro" id="IPR027417">
    <property type="entry name" value="P-loop_NTPase"/>
</dbReference>
<dbReference type="PIRSF" id="PIRSF001767">
    <property type="entry name" value="Cdc6"/>
    <property type="match status" value="1"/>
</dbReference>
<dbReference type="CDD" id="cd00009">
    <property type="entry name" value="AAA"/>
    <property type="match status" value="1"/>
</dbReference>
<dbReference type="InterPro" id="IPR015163">
    <property type="entry name" value="Cdc6_C"/>
</dbReference>
<dbReference type="FunFam" id="3.40.50.300:FF:000547">
    <property type="entry name" value="Cell division control protein"/>
    <property type="match status" value="1"/>
</dbReference>
<evidence type="ECO:0000256" key="3">
    <source>
        <dbReference type="ARBA" id="ARBA00022618"/>
    </source>
</evidence>
<dbReference type="Gene3D" id="1.10.10.10">
    <property type="entry name" value="Winged helix-like DNA-binding domain superfamily/Winged helix DNA-binding domain"/>
    <property type="match status" value="1"/>
</dbReference>
<dbReference type="GO" id="GO:0006270">
    <property type="term" value="P:DNA replication initiation"/>
    <property type="evidence" value="ECO:0007669"/>
    <property type="project" value="UniProtKB-UniRule"/>
</dbReference>
<keyword evidence="4" id="KW-0235">DNA replication</keyword>
<evidence type="ECO:0000259" key="9">
    <source>
        <dbReference type="SMART" id="SM01074"/>
    </source>
</evidence>
<dbReference type="InterPro" id="IPR054425">
    <property type="entry name" value="Cdc6_ORC1-like_ATPase_lid"/>
</dbReference>
<dbReference type="PANTHER" id="PTHR10763:SF26">
    <property type="entry name" value="CELL DIVISION CONTROL PROTEIN 6 HOMOLOG"/>
    <property type="match status" value="1"/>
</dbReference>
<evidence type="ECO:0000256" key="1">
    <source>
        <dbReference type="ARBA" id="ARBA00004123"/>
    </source>
</evidence>
<dbReference type="GO" id="GO:0003688">
    <property type="term" value="F:DNA replication origin binding"/>
    <property type="evidence" value="ECO:0007669"/>
    <property type="project" value="TreeGrafter"/>
</dbReference>
<reference evidence="10 11" key="1">
    <citation type="journal article" date="2019" name="Commun. Biol.">
        <title>The bagworm genome reveals a unique fibroin gene that provides high tensile strength.</title>
        <authorList>
            <person name="Kono N."/>
            <person name="Nakamura H."/>
            <person name="Ohtoshi R."/>
            <person name="Tomita M."/>
            <person name="Numata K."/>
            <person name="Arakawa K."/>
        </authorList>
    </citation>
    <scope>NUCLEOTIDE SEQUENCE [LARGE SCALE GENOMIC DNA]</scope>
</reference>
<dbReference type="GO" id="GO:0016887">
    <property type="term" value="F:ATP hydrolysis activity"/>
    <property type="evidence" value="ECO:0007669"/>
    <property type="project" value="InterPro"/>
</dbReference>